<dbReference type="InterPro" id="IPR004154">
    <property type="entry name" value="Anticodon-bd"/>
</dbReference>
<comment type="caution">
    <text evidence="6">The sequence shown here is derived from an EMBL/GenBank/DDBJ whole genome shotgun (WGS) entry which is preliminary data.</text>
</comment>
<dbReference type="AlphaFoldDB" id="A0AAV5RMH2"/>
<organism evidence="6 7">
    <name type="scientific">Starmerella bacillaris</name>
    <name type="common">Yeast</name>
    <name type="synonym">Candida zemplinina</name>
    <dbReference type="NCBI Taxonomy" id="1247836"/>
    <lineage>
        <taxon>Eukaryota</taxon>
        <taxon>Fungi</taxon>
        <taxon>Dikarya</taxon>
        <taxon>Ascomycota</taxon>
        <taxon>Saccharomycotina</taxon>
        <taxon>Dipodascomycetes</taxon>
        <taxon>Dipodascales</taxon>
        <taxon>Trichomonascaceae</taxon>
        <taxon>Starmerella</taxon>
    </lineage>
</organism>
<accession>A0AAV5RMH2</accession>
<dbReference type="Gene3D" id="3.40.50.800">
    <property type="entry name" value="Anticodon-binding domain"/>
    <property type="match status" value="1"/>
</dbReference>
<dbReference type="EMBL" id="BTGC01000008">
    <property type="protein sequence ID" value="GMM51694.1"/>
    <property type="molecule type" value="Genomic_DNA"/>
</dbReference>
<sequence length="427" mass="47995">MSSGLGKLLAPLKKHHGLKNSTDYLLSHGFIQQESSGVFDLLPLSTRIIQKINNIIRSELNAAGCVELELSNLVDPKLWIQSNRLRKDTEAEFIFTEKRKYMLAPTAEEQITNLMRNVSYKQLPLSFYQITRKFRNELRPRNGMLRTREFLMKDLYTFDLNEELAEQSYKRISEAYEKIYRRIGIPFLVADADSGDMGGTLSHEYHALHEVGEDKLVVCSNCTYTSNWESAIVKKDGQKYQTKDLNFAETDFSSLECHSCSSPVHAKSTIEIGHTFMLGTKYTEPMQAVVNSPAGNGIPLEMGCYGIGVSRLISALAEVHMDNSGIKWPVPVAPFSCAVVSKNSSDSKKVADMLVSNGIDAYYEDRTTQIGYGIRDAKEKGIPFTIVLGSRWSEQKVDILPRWASKVEDQTVSIDDLVKTIKGLSHL</sequence>
<evidence type="ECO:0000256" key="3">
    <source>
        <dbReference type="ARBA" id="ARBA00022840"/>
    </source>
</evidence>
<keyword evidence="4" id="KW-0030">Aminoacyl-tRNA synthetase</keyword>
<keyword evidence="7" id="KW-1185">Reference proteome</keyword>
<dbReference type="InterPro" id="IPR050062">
    <property type="entry name" value="Pro-tRNA_synthetase"/>
</dbReference>
<protein>
    <submittedName>
        <fullName evidence="6">Proline--tRNA ligase</fullName>
    </submittedName>
</protein>
<reference evidence="6 7" key="1">
    <citation type="journal article" date="2023" name="Elife">
        <title>Identification of key yeast species and microbe-microbe interactions impacting larval growth of Drosophila in the wild.</title>
        <authorList>
            <person name="Mure A."/>
            <person name="Sugiura Y."/>
            <person name="Maeda R."/>
            <person name="Honda K."/>
            <person name="Sakurai N."/>
            <person name="Takahashi Y."/>
            <person name="Watada M."/>
            <person name="Katoh T."/>
            <person name="Gotoh A."/>
            <person name="Gotoh Y."/>
            <person name="Taniguchi I."/>
            <person name="Nakamura K."/>
            <person name="Hayashi T."/>
            <person name="Katayama T."/>
            <person name="Uemura T."/>
            <person name="Hattori Y."/>
        </authorList>
    </citation>
    <scope>NUCLEOTIDE SEQUENCE [LARGE SCALE GENOMIC DNA]</scope>
    <source>
        <strain evidence="6 7">SB-73</strain>
    </source>
</reference>
<dbReference type="PROSITE" id="PS50862">
    <property type="entry name" value="AA_TRNA_LIGASE_II"/>
    <property type="match status" value="1"/>
</dbReference>
<keyword evidence="2" id="KW-0547">Nucleotide-binding</keyword>
<keyword evidence="1 6" id="KW-0436">Ligase</keyword>
<dbReference type="Proteomes" id="UP001362899">
    <property type="component" value="Unassembled WGS sequence"/>
</dbReference>
<dbReference type="Gene3D" id="3.30.930.10">
    <property type="entry name" value="Bira Bifunctional Protein, Domain 2"/>
    <property type="match status" value="1"/>
</dbReference>
<gene>
    <name evidence="6" type="ORF">DASB73_026570</name>
</gene>
<dbReference type="Pfam" id="PF00587">
    <property type="entry name" value="tRNA-synt_2b"/>
    <property type="match status" value="1"/>
</dbReference>
<keyword evidence="3" id="KW-0067">ATP-binding</keyword>
<evidence type="ECO:0000313" key="7">
    <source>
        <dbReference type="Proteomes" id="UP001362899"/>
    </source>
</evidence>
<name>A0AAV5RMH2_STABA</name>
<dbReference type="PANTHER" id="PTHR42753">
    <property type="entry name" value="MITOCHONDRIAL RIBOSOME PROTEIN L39/PROLYL-TRNA LIGASE FAMILY MEMBER"/>
    <property type="match status" value="1"/>
</dbReference>
<dbReference type="SUPFAM" id="SSF55681">
    <property type="entry name" value="Class II aaRS and biotin synthetases"/>
    <property type="match status" value="1"/>
</dbReference>
<dbReference type="GO" id="GO:0005739">
    <property type="term" value="C:mitochondrion"/>
    <property type="evidence" value="ECO:0007669"/>
    <property type="project" value="TreeGrafter"/>
</dbReference>
<evidence type="ECO:0000313" key="6">
    <source>
        <dbReference type="EMBL" id="GMM51694.1"/>
    </source>
</evidence>
<dbReference type="InterPro" id="IPR006195">
    <property type="entry name" value="aa-tRNA-synth_II"/>
</dbReference>
<evidence type="ECO:0000256" key="2">
    <source>
        <dbReference type="ARBA" id="ARBA00022741"/>
    </source>
</evidence>
<dbReference type="GO" id="GO:0006433">
    <property type="term" value="P:prolyl-tRNA aminoacylation"/>
    <property type="evidence" value="ECO:0007669"/>
    <property type="project" value="TreeGrafter"/>
</dbReference>
<evidence type="ECO:0000256" key="4">
    <source>
        <dbReference type="ARBA" id="ARBA00023146"/>
    </source>
</evidence>
<evidence type="ECO:0000259" key="5">
    <source>
        <dbReference type="PROSITE" id="PS50862"/>
    </source>
</evidence>
<dbReference type="Pfam" id="PF03129">
    <property type="entry name" value="HGTP_anticodon"/>
    <property type="match status" value="1"/>
</dbReference>
<dbReference type="GO" id="GO:0004827">
    <property type="term" value="F:proline-tRNA ligase activity"/>
    <property type="evidence" value="ECO:0007669"/>
    <property type="project" value="TreeGrafter"/>
</dbReference>
<dbReference type="GO" id="GO:0005524">
    <property type="term" value="F:ATP binding"/>
    <property type="evidence" value="ECO:0007669"/>
    <property type="project" value="UniProtKB-KW"/>
</dbReference>
<proteinExistence type="predicted"/>
<evidence type="ECO:0000256" key="1">
    <source>
        <dbReference type="ARBA" id="ARBA00022598"/>
    </source>
</evidence>
<dbReference type="InterPro" id="IPR045864">
    <property type="entry name" value="aa-tRNA-synth_II/BPL/LPL"/>
</dbReference>
<dbReference type="PANTHER" id="PTHR42753:SF2">
    <property type="entry name" value="PROLINE--TRNA LIGASE"/>
    <property type="match status" value="1"/>
</dbReference>
<dbReference type="SUPFAM" id="SSF52954">
    <property type="entry name" value="Class II aaRS ABD-related"/>
    <property type="match status" value="1"/>
</dbReference>
<dbReference type="InterPro" id="IPR002314">
    <property type="entry name" value="aa-tRNA-synt_IIb"/>
</dbReference>
<dbReference type="InterPro" id="IPR036621">
    <property type="entry name" value="Anticodon-bd_dom_sf"/>
</dbReference>
<feature type="domain" description="Aminoacyl-transfer RNA synthetases class-II family profile" evidence="5">
    <location>
        <begin position="37"/>
        <end position="329"/>
    </location>
</feature>